<dbReference type="InterPro" id="IPR012474">
    <property type="entry name" value="Frigida"/>
</dbReference>
<dbReference type="PANTHER" id="PTHR31791:SF41">
    <property type="entry name" value="FRIGIDA-LIKE PROTEIN"/>
    <property type="match status" value="1"/>
</dbReference>
<comment type="caution">
    <text evidence="7">The sequence shown here is derived from an EMBL/GenBank/DDBJ whole genome shotgun (WGS) entry which is preliminary data.</text>
</comment>
<protein>
    <recommendedName>
        <fullName evidence="5">FRIGIDA-like protein</fullName>
    </recommendedName>
</protein>
<reference evidence="7" key="1">
    <citation type="submission" date="2019-09" db="EMBL/GenBank/DDBJ databases">
        <title>Draft genome information of white flower Hibiscus syriacus.</title>
        <authorList>
            <person name="Kim Y.-M."/>
        </authorList>
    </citation>
    <scope>NUCLEOTIDE SEQUENCE [LARGE SCALE GENOMIC DNA]</scope>
    <source>
        <strain evidence="7">YM2019G1</strain>
    </source>
</reference>
<evidence type="ECO:0000256" key="4">
    <source>
        <dbReference type="ARBA" id="ARBA00023089"/>
    </source>
</evidence>
<feature type="region of interest" description="Disordered" evidence="6">
    <location>
        <begin position="92"/>
        <end position="127"/>
    </location>
</feature>
<evidence type="ECO:0000313" key="7">
    <source>
        <dbReference type="EMBL" id="KAE8718517.1"/>
    </source>
</evidence>
<evidence type="ECO:0000256" key="2">
    <source>
        <dbReference type="ARBA" id="ARBA00022473"/>
    </source>
</evidence>
<comment type="similarity">
    <text evidence="1 5">Belongs to the Frigida family.</text>
</comment>
<evidence type="ECO:0000256" key="3">
    <source>
        <dbReference type="ARBA" id="ARBA00022782"/>
    </source>
</evidence>
<dbReference type="GO" id="GO:0030154">
    <property type="term" value="P:cell differentiation"/>
    <property type="evidence" value="ECO:0007669"/>
    <property type="project" value="UniProtKB-KW"/>
</dbReference>
<proteinExistence type="inferred from homology"/>
<name>A0A6A3BR67_HIBSY</name>
<dbReference type="GO" id="GO:0006508">
    <property type="term" value="P:proteolysis"/>
    <property type="evidence" value="ECO:0007669"/>
    <property type="project" value="UniProtKB-KW"/>
</dbReference>
<keyword evidence="4 5" id="KW-0287">Flowering</keyword>
<keyword evidence="2 5" id="KW-0217">Developmental protein</keyword>
<feature type="compositionally biased region" description="Basic and acidic residues" evidence="6">
    <location>
        <begin position="110"/>
        <end position="122"/>
    </location>
</feature>
<feature type="compositionally biased region" description="Polar residues" evidence="6">
    <location>
        <begin position="100"/>
        <end position="109"/>
    </location>
</feature>
<evidence type="ECO:0000313" key="8">
    <source>
        <dbReference type="Proteomes" id="UP000436088"/>
    </source>
</evidence>
<keyword evidence="8" id="KW-1185">Reference proteome</keyword>
<feature type="region of interest" description="Disordered" evidence="6">
    <location>
        <begin position="346"/>
        <end position="401"/>
    </location>
</feature>
<feature type="compositionally biased region" description="Basic and acidic residues" evidence="6">
    <location>
        <begin position="346"/>
        <end position="361"/>
    </location>
</feature>
<accession>A0A6A3BR67</accession>
<evidence type="ECO:0000256" key="5">
    <source>
        <dbReference type="RuleBase" id="RU364012"/>
    </source>
</evidence>
<dbReference type="GO" id="GO:0008233">
    <property type="term" value="F:peptidase activity"/>
    <property type="evidence" value="ECO:0007669"/>
    <property type="project" value="UniProtKB-KW"/>
</dbReference>
<keyword evidence="7" id="KW-0645">Protease</keyword>
<sequence length="401" mass="44542">MAGIEQHEANDSALSLIDQLYKAVHELEAFNGASESKVHWAEIEQYFCNLEEAIVATKEQDYLERVQEMKDAAVASIAEACASFQSITADSLDAGENGDTKVSSSVGDRNSSDEDFPRKTSENTENMAADVKPRPELTHFCEQMDAKGLLNFITENQNFITENQNFINEVSRKLPLALESASRPARHAEVPVSSYWKPWLAFWSESTPVILTFLNPEIKQLAKAIADEWKPKLSNAGSVAVNDNSLEAEAFLQLLATFKIVSDTIYPYLQLSERFPPVPLLKMFLKDLRRNSQEKGGNSRAASGSQDGINARELAALKAVISCVQDYGLEADYCLDPLQKRLAQLEKAKADSKKRGGDSSKHHPRKKSRPNGGFRGFRGPPGRQAPQVYNQRAVFTGMPER</sequence>
<keyword evidence="3 5" id="KW-0221">Differentiation</keyword>
<dbReference type="Proteomes" id="UP000436088">
    <property type="component" value="Unassembled WGS sequence"/>
</dbReference>
<dbReference type="AlphaFoldDB" id="A0A6A3BR67"/>
<organism evidence="7 8">
    <name type="scientific">Hibiscus syriacus</name>
    <name type="common">Rose of Sharon</name>
    <dbReference type="NCBI Taxonomy" id="106335"/>
    <lineage>
        <taxon>Eukaryota</taxon>
        <taxon>Viridiplantae</taxon>
        <taxon>Streptophyta</taxon>
        <taxon>Embryophyta</taxon>
        <taxon>Tracheophyta</taxon>
        <taxon>Spermatophyta</taxon>
        <taxon>Magnoliopsida</taxon>
        <taxon>eudicotyledons</taxon>
        <taxon>Gunneridae</taxon>
        <taxon>Pentapetalae</taxon>
        <taxon>rosids</taxon>
        <taxon>malvids</taxon>
        <taxon>Malvales</taxon>
        <taxon>Malvaceae</taxon>
        <taxon>Malvoideae</taxon>
        <taxon>Hibiscus</taxon>
    </lineage>
</organism>
<dbReference type="Pfam" id="PF07899">
    <property type="entry name" value="Frigida"/>
    <property type="match status" value="3"/>
</dbReference>
<dbReference type="GO" id="GO:0009908">
    <property type="term" value="P:flower development"/>
    <property type="evidence" value="ECO:0007669"/>
    <property type="project" value="UniProtKB-KW"/>
</dbReference>
<keyword evidence="7" id="KW-0378">Hydrolase</keyword>
<dbReference type="EMBL" id="VEPZ02000812">
    <property type="protein sequence ID" value="KAE8718517.1"/>
    <property type="molecule type" value="Genomic_DNA"/>
</dbReference>
<dbReference type="PANTHER" id="PTHR31791">
    <property type="entry name" value="FRIGIDA-LIKE PROTEIN 3-RELATED"/>
    <property type="match status" value="1"/>
</dbReference>
<evidence type="ECO:0000256" key="1">
    <source>
        <dbReference type="ARBA" id="ARBA00008956"/>
    </source>
</evidence>
<evidence type="ECO:0000256" key="6">
    <source>
        <dbReference type="SAM" id="MobiDB-lite"/>
    </source>
</evidence>
<gene>
    <name evidence="7" type="ORF">F3Y22_tig00110013pilonHSYRG00449</name>
</gene>